<dbReference type="Pfam" id="PF13031">
    <property type="entry name" value="DUF3892"/>
    <property type="match status" value="1"/>
</dbReference>
<dbReference type="EMBL" id="WMEO01000020">
    <property type="protein sequence ID" value="MYL17363.1"/>
    <property type="molecule type" value="Genomic_DNA"/>
</dbReference>
<organism evidence="1 2">
    <name type="scientific">Halorubrum distributum</name>
    <dbReference type="NCBI Taxonomy" id="29283"/>
    <lineage>
        <taxon>Archaea</taxon>
        <taxon>Methanobacteriati</taxon>
        <taxon>Methanobacteriota</taxon>
        <taxon>Stenosarchaea group</taxon>
        <taxon>Halobacteria</taxon>
        <taxon>Halobacteriales</taxon>
        <taxon>Haloferacaceae</taxon>
        <taxon>Halorubrum</taxon>
        <taxon>Halorubrum distributum group</taxon>
    </lineage>
</organism>
<dbReference type="RefSeq" id="WP_159369309.1">
    <property type="nucleotide sequence ID" value="NZ_WMEO01000020.1"/>
</dbReference>
<dbReference type="Proteomes" id="UP000460194">
    <property type="component" value="Unassembled WGS sequence"/>
</dbReference>
<dbReference type="InterPro" id="IPR024997">
    <property type="entry name" value="DUF3892"/>
</dbReference>
<accession>A0A6B1IFB3</accession>
<protein>
    <submittedName>
        <fullName evidence="1">DUF3892 domain-containing protein</fullName>
    </submittedName>
</protein>
<proteinExistence type="predicted"/>
<evidence type="ECO:0000313" key="2">
    <source>
        <dbReference type="Proteomes" id="UP000460194"/>
    </source>
</evidence>
<reference evidence="1 2" key="1">
    <citation type="submission" date="2019-11" db="EMBL/GenBank/DDBJ databases">
        <title>Genome sequences of 17 halophilic strains isolated from different environments.</title>
        <authorList>
            <person name="Furrow R.E."/>
        </authorList>
    </citation>
    <scope>NUCLEOTIDE SEQUENCE [LARGE SCALE GENOMIC DNA]</scope>
    <source>
        <strain evidence="1 2">22517_05_Cabo</strain>
    </source>
</reference>
<name>A0A6B1IFB3_9EURY</name>
<evidence type="ECO:0000313" key="1">
    <source>
        <dbReference type="EMBL" id="MYL17363.1"/>
    </source>
</evidence>
<dbReference type="AlphaFoldDB" id="A0A6B1IFB3"/>
<comment type="caution">
    <text evidence="1">The sequence shown here is derived from an EMBL/GenBank/DDBJ whole genome shotgun (WGS) entry which is preliminary data.</text>
</comment>
<sequence>MPNPDYVITEVSYDNDHSRITHVKRAVYDDSENTFGSESVTSRQTVVNSIESGDEYYTVPPDGNGGYTWGDSVDVVNINGEKFIRTDGNRVRGDNLGELPEF</sequence>
<gene>
    <name evidence="1" type="ORF">GLW36_12015</name>
</gene>